<comment type="caution">
    <text evidence="1">The sequence shown here is derived from an EMBL/GenBank/DDBJ whole genome shotgun (WGS) entry which is preliminary data.</text>
</comment>
<protein>
    <recommendedName>
        <fullName evidence="3">Nucleotidyltransferase AbiEii toxin of type IV toxin-antitoxin system</fullName>
    </recommendedName>
</protein>
<keyword evidence="2" id="KW-1185">Reference proteome</keyword>
<dbReference type="EMBL" id="JACHVZ010000007">
    <property type="protein sequence ID" value="MBB2928379.1"/>
    <property type="molecule type" value="Genomic_DNA"/>
</dbReference>
<organism evidence="1 2">
    <name type="scientific">Paraburkholderia silvatlantica</name>
    <dbReference type="NCBI Taxonomy" id="321895"/>
    <lineage>
        <taxon>Bacteria</taxon>
        <taxon>Pseudomonadati</taxon>
        <taxon>Pseudomonadota</taxon>
        <taxon>Betaproteobacteria</taxon>
        <taxon>Burkholderiales</taxon>
        <taxon>Burkholderiaceae</taxon>
        <taxon>Paraburkholderia</taxon>
    </lineage>
</organism>
<proteinExistence type="predicted"/>
<evidence type="ECO:0008006" key="3">
    <source>
        <dbReference type="Google" id="ProtNLM"/>
    </source>
</evidence>
<sequence length="191" mass="21650">MARSDPRVLSLPHRVHFCGWVATLPALQQAGWELSAEQDFMDMGVRIAMRHSDLRMRGFTNSVAVDFFARTHYGAGGLDRPLDFSIVHMASDLHVVVHDNFASFSPIDAMPQFSSVERKCIDDFGIFATPLARTEEIIVDPHDVMALLERIKDLQRPEQAAIRERNRGRERRADDPRQRTAFHAQILSLAA</sequence>
<accession>A0ABR6FP48</accession>
<reference evidence="1 2" key="1">
    <citation type="submission" date="2020-08" db="EMBL/GenBank/DDBJ databases">
        <title>Genomic Encyclopedia of Type Strains, Phase IV (KMG-V): Genome sequencing to study the core and pangenomes of soil and plant-associated prokaryotes.</title>
        <authorList>
            <person name="Whitman W."/>
        </authorList>
    </citation>
    <scope>NUCLEOTIDE SEQUENCE [LARGE SCALE GENOMIC DNA]</scope>
    <source>
        <strain evidence="1 2">SRMrh-85</strain>
    </source>
</reference>
<gene>
    <name evidence="1" type="ORF">FHX59_002801</name>
</gene>
<dbReference type="RefSeq" id="WP_133253642.1">
    <property type="nucleotide sequence ID" value="NZ_JACHVZ010000007.1"/>
</dbReference>
<dbReference type="Proteomes" id="UP000533533">
    <property type="component" value="Unassembled WGS sequence"/>
</dbReference>
<evidence type="ECO:0000313" key="2">
    <source>
        <dbReference type="Proteomes" id="UP000533533"/>
    </source>
</evidence>
<name>A0ABR6FP48_9BURK</name>
<evidence type="ECO:0000313" key="1">
    <source>
        <dbReference type="EMBL" id="MBB2928379.1"/>
    </source>
</evidence>